<keyword evidence="3" id="KW-1185">Reference proteome</keyword>
<gene>
    <name evidence="2" type="ORF">EWM64_g9350</name>
</gene>
<feature type="transmembrane region" description="Helical" evidence="1">
    <location>
        <begin position="79"/>
        <end position="102"/>
    </location>
</feature>
<dbReference type="AlphaFoldDB" id="A0A4Y9ZJN9"/>
<organism evidence="2 3">
    <name type="scientific">Hericium alpestre</name>
    <dbReference type="NCBI Taxonomy" id="135208"/>
    <lineage>
        <taxon>Eukaryota</taxon>
        <taxon>Fungi</taxon>
        <taxon>Dikarya</taxon>
        <taxon>Basidiomycota</taxon>
        <taxon>Agaricomycotina</taxon>
        <taxon>Agaricomycetes</taxon>
        <taxon>Russulales</taxon>
        <taxon>Hericiaceae</taxon>
        <taxon>Hericium</taxon>
    </lineage>
</organism>
<reference evidence="2 3" key="1">
    <citation type="submission" date="2019-02" db="EMBL/GenBank/DDBJ databases">
        <title>Genome sequencing of the rare red list fungi Hericium alpestre (H. flagellum).</title>
        <authorList>
            <person name="Buettner E."/>
            <person name="Kellner H."/>
        </authorList>
    </citation>
    <scope>NUCLEOTIDE SEQUENCE [LARGE SCALE GENOMIC DNA]</scope>
    <source>
        <strain evidence="2 3">DSM 108284</strain>
    </source>
</reference>
<dbReference type="EMBL" id="SFCI01001955">
    <property type="protein sequence ID" value="TFY74664.1"/>
    <property type="molecule type" value="Genomic_DNA"/>
</dbReference>
<name>A0A4Y9ZJN9_9AGAM</name>
<keyword evidence="1" id="KW-0812">Transmembrane</keyword>
<sequence>MVTGLISLVFAVITIKCVLFGHGLEASILVIPVATLFAFTSLRAAMPGAPSGFGERDSASTVSSADLASLRTSGAIVDFVGTLPSLAFLAVESFLCLMHLIIRPTEKDPDKAGQSVKPRLEA</sequence>
<evidence type="ECO:0000313" key="3">
    <source>
        <dbReference type="Proteomes" id="UP000298061"/>
    </source>
</evidence>
<proteinExistence type="predicted"/>
<evidence type="ECO:0000313" key="2">
    <source>
        <dbReference type="EMBL" id="TFY74664.1"/>
    </source>
</evidence>
<comment type="caution">
    <text evidence="2">The sequence shown here is derived from an EMBL/GenBank/DDBJ whole genome shotgun (WGS) entry which is preliminary data.</text>
</comment>
<keyword evidence="1" id="KW-0472">Membrane</keyword>
<feature type="transmembrane region" description="Helical" evidence="1">
    <location>
        <begin position="27"/>
        <end position="46"/>
    </location>
</feature>
<dbReference type="STRING" id="135208.A0A4Y9ZJN9"/>
<dbReference type="Proteomes" id="UP000298061">
    <property type="component" value="Unassembled WGS sequence"/>
</dbReference>
<dbReference type="OrthoDB" id="2923771at2759"/>
<evidence type="ECO:0000256" key="1">
    <source>
        <dbReference type="SAM" id="Phobius"/>
    </source>
</evidence>
<accession>A0A4Y9ZJN9</accession>
<keyword evidence="1" id="KW-1133">Transmembrane helix</keyword>
<protein>
    <submittedName>
        <fullName evidence="2">Uncharacterized protein</fullName>
    </submittedName>
</protein>